<dbReference type="InterPro" id="IPR000550">
    <property type="entry name" value="Hppk"/>
</dbReference>
<feature type="domain" description="7,8-dihydro-6-hydroxymethylpterin-pyrophosphokinase" evidence="9">
    <location>
        <begin position="88"/>
        <end position="99"/>
    </location>
</feature>
<evidence type="ECO:0000256" key="2">
    <source>
        <dbReference type="ARBA" id="ARBA00005051"/>
    </source>
</evidence>
<dbReference type="PANTHER" id="PTHR43071">
    <property type="entry name" value="2-AMINO-4-HYDROXY-6-HYDROXYMETHYLDIHYDROPTERIDINE PYROPHOSPHOKINASE"/>
    <property type="match status" value="1"/>
</dbReference>
<dbReference type="AlphaFoldDB" id="A0A953IBR8"/>
<dbReference type="NCBIfam" id="TIGR01498">
    <property type="entry name" value="folK"/>
    <property type="match status" value="1"/>
</dbReference>
<dbReference type="GO" id="GO:0046656">
    <property type="term" value="P:folic acid biosynthetic process"/>
    <property type="evidence" value="ECO:0007669"/>
    <property type="project" value="UniProtKB-KW"/>
</dbReference>
<dbReference type="InterPro" id="IPR035907">
    <property type="entry name" value="Hppk_sf"/>
</dbReference>
<keyword evidence="8" id="KW-0289">Folate biosynthesis</keyword>
<keyword evidence="6" id="KW-0418">Kinase</keyword>
<dbReference type="Gene3D" id="3.30.70.560">
    <property type="entry name" value="7,8-Dihydro-6-hydroxymethylpterin-pyrophosphokinase HPPK"/>
    <property type="match status" value="1"/>
</dbReference>
<dbReference type="Proteomes" id="UP000732377">
    <property type="component" value="Unassembled WGS sequence"/>
</dbReference>
<dbReference type="CDD" id="cd00483">
    <property type="entry name" value="HPPK"/>
    <property type="match status" value="1"/>
</dbReference>
<comment type="pathway">
    <text evidence="2">Cofactor biosynthesis; tetrahydrofolate biosynthesis; 2-amino-4-hydroxy-6-hydroxymethyl-7,8-dihydropteridine diphosphate from 7,8-dihydroneopterin triphosphate: step 4/4.</text>
</comment>
<sequence length="175" mass="18940">MTTAYLSLGANIGDPEGQLVSALRRLASAPGTSLAAVSGLYRTAPQGLTDQPDFLNCAARIETALDPYGLLALTQSIEADLGRVRTIRWGPRTIDIDILLHGQARLDGPGLTLPHPRMLERAFVLAPLLEVWRDGEEPAGISRTALEGRLSDLGDQPVVRVRDRQSLLRQIQGVE</sequence>
<evidence type="ECO:0000256" key="5">
    <source>
        <dbReference type="ARBA" id="ARBA00022741"/>
    </source>
</evidence>
<evidence type="ECO:0000256" key="8">
    <source>
        <dbReference type="ARBA" id="ARBA00022909"/>
    </source>
</evidence>
<dbReference type="GO" id="GO:0003848">
    <property type="term" value="F:2-amino-4-hydroxy-6-hydroxymethyldihydropteridine diphosphokinase activity"/>
    <property type="evidence" value="ECO:0007669"/>
    <property type="project" value="UniProtKB-EC"/>
</dbReference>
<dbReference type="EMBL" id="PIUK01000081">
    <property type="protein sequence ID" value="MBY6276444.1"/>
    <property type="molecule type" value="Genomic_DNA"/>
</dbReference>
<gene>
    <name evidence="10" type="primary">folK</name>
    <name evidence="10" type="ORF">CWE10_09560</name>
</gene>
<comment type="caution">
    <text evidence="10">The sequence shown here is derived from an EMBL/GenBank/DDBJ whole genome shotgun (WGS) entry which is preliminary data.</text>
</comment>
<dbReference type="Pfam" id="PF01288">
    <property type="entry name" value="HPPK"/>
    <property type="match status" value="1"/>
</dbReference>
<evidence type="ECO:0000256" key="6">
    <source>
        <dbReference type="ARBA" id="ARBA00022777"/>
    </source>
</evidence>
<keyword evidence="5" id="KW-0547">Nucleotide-binding</keyword>
<dbReference type="GO" id="GO:0016301">
    <property type="term" value="F:kinase activity"/>
    <property type="evidence" value="ECO:0007669"/>
    <property type="project" value="UniProtKB-KW"/>
</dbReference>
<dbReference type="EC" id="2.7.6.3" evidence="3"/>
<evidence type="ECO:0000256" key="3">
    <source>
        <dbReference type="ARBA" id="ARBA00013253"/>
    </source>
</evidence>
<reference evidence="10" key="1">
    <citation type="submission" date="2017-11" db="EMBL/GenBank/DDBJ databases">
        <title>Three new genomes from thermophilic consortium.</title>
        <authorList>
            <person name="Quaggio R."/>
            <person name="Amgarten D."/>
            <person name="Setubal J.C."/>
        </authorList>
    </citation>
    <scope>NUCLEOTIDE SEQUENCE</scope>
    <source>
        <strain evidence="10">ZCTH01-B2</strain>
    </source>
</reference>
<evidence type="ECO:0000256" key="7">
    <source>
        <dbReference type="ARBA" id="ARBA00022840"/>
    </source>
</evidence>
<evidence type="ECO:0000256" key="4">
    <source>
        <dbReference type="ARBA" id="ARBA00022679"/>
    </source>
</evidence>
<dbReference type="GO" id="GO:0005524">
    <property type="term" value="F:ATP binding"/>
    <property type="evidence" value="ECO:0007669"/>
    <property type="project" value="UniProtKB-KW"/>
</dbReference>
<dbReference type="PANTHER" id="PTHR43071:SF1">
    <property type="entry name" value="2-AMINO-4-HYDROXY-6-HYDROXYMETHYLDIHYDROPTERIDINE PYROPHOSPHOKINASE"/>
    <property type="match status" value="1"/>
</dbReference>
<evidence type="ECO:0000313" key="10">
    <source>
        <dbReference type="EMBL" id="MBY6276444.1"/>
    </source>
</evidence>
<keyword evidence="4" id="KW-0808">Transferase</keyword>
<name>A0A953IBR8_SYMTR</name>
<evidence type="ECO:0000259" key="9">
    <source>
        <dbReference type="PROSITE" id="PS00794"/>
    </source>
</evidence>
<keyword evidence="7" id="KW-0067">ATP-binding</keyword>
<dbReference type="RefSeq" id="WP_273379474.1">
    <property type="nucleotide sequence ID" value="NZ_PIUK01000081.1"/>
</dbReference>
<evidence type="ECO:0000256" key="1">
    <source>
        <dbReference type="ARBA" id="ARBA00000198"/>
    </source>
</evidence>
<dbReference type="SUPFAM" id="SSF55083">
    <property type="entry name" value="6-hydroxymethyl-7,8-dihydropterin pyrophosphokinase, HPPK"/>
    <property type="match status" value="1"/>
</dbReference>
<protein>
    <recommendedName>
        <fullName evidence="3">2-amino-4-hydroxy-6-hydroxymethyldihydropteridine diphosphokinase</fullName>
        <ecNumber evidence="3">2.7.6.3</ecNumber>
    </recommendedName>
</protein>
<accession>A0A953IBR8</accession>
<comment type="catalytic activity">
    <reaction evidence="1">
        <text>6-hydroxymethyl-7,8-dihydropterin + ATP = (7,8-dihydropterin-6-yl)methyl diphosphate + AMP + H(+)</text>
        <dbReference type="Rhea" id="RHEA:11412"/>
        <dbReference type="ChEBI" id="CHEBI:15378"/>
        <dbReference type="ChEBI" id="CHEBI:30616"/>
        <dbReference type="ChEBI" id="CHEBI:44841"/>
        <dbReference type="ChEBI" id="CHEBI:72950"/>
        <dbReference type="ChEBI" id="CHEBI:456215"/>
        <dbReference type="EC" id="2.7.6.3"/>
    </reaction>
</comment>
<proteinExistence type="predicted"/>
<dbReference type="PROSITE" id="PS00794">
    <property type="entry name" value="HPPK"/>
    <property type="match status" value="1"/>
</dbReference>
<evidence type="ECO:0000313" key="11">
    <source>
        <dbReference type="Proteomes" id="UP000732377"/>
    </source>
</evidence>
<organism evidence="10 11">
    <name type="scientific">Symbiobacterium thermophilum</name>
    <dbReference type="NCBI Taxonomy" id="2734"/>
    <lineage>
        <taxon>Bacteria</taxon>
        <taxon>Bacillati</taxon>
        <taxon>Bacillota</taxon>
        <taxon>Clostridia</taxon>
        <taxon>Eubacteriales</taxon>
        <taxon>Symbiobacteriaceae</taxon>
        <taxon>Symbiobacterium</taxon>
    </lineage>
</organism>